<dbReference type="KEGG" id="tpf:TPHA_0A04980"/>
<dbReference type="SUPFAM" id="SSF50447">
    <property type="entry name" value="Translation proteins"/>
    <property type="match status" value="1"/>
</dbReference>
<dbReference type="InterPro" id="IPR000597">
    <property type="entry name" value="Ribosomal_uL3"/>
</dbReference>
<comment type="similarity">
    <text evidence="2 8">Belongs to the universal ribosomal protein uL3 family.</text>
</comment>
<name>G8BNU5_TETPH</name>
<keyword evidence="5" id="KW-0496">Mitochondrion</keyword>
<dbReference type="FunFam" id="2.40.30.10:FF:000004">
    <property type="entry name" value="50S ribosomal protein L3"/>
    <property type="match status" value="1"/>
</dbReference>
<accession>G8BNU5</accession>
<keyword evidence="6 8" id="KW-0687">Ribonucleoprotein</keyword>
<evidence type="ECO:0000313" key="9">
    <source>
        <dbReference type="EMBL" id="CCE61573.1"/>
    </source>
</evidence>
<dbReference type="OMA" id="GKNIPCT"/>
<dbReference type="GO" id="GO:0006412">
    <property type="term" value="P:translation"/>
    <property type="evidence" value="ECO:0007669"/>
    <property type="project" value="InterPro"/>
</dbReference>
<dbReference type="GO" id="GO:0005762">
    <property type="term" value="C:mitochondrial large ribosomal subunit"/>
    <property type="evidence" value="ECO:0007669"/>
    <property type="project" value="EnsemblFungi"/>
</dbReference>
<evidence type="ECO:0000256" key="3">
    <source>
        <dbReference type="ARBA" id="ARBA00022946"/>
    </source>
</evidence>
<organism evidence="9 10">
    <name type="scientific">Tetrapisispora phaffii (strain ATCC 24235 / CBS 4417 / NBRC 1672 / NRRL Y-8282 / UCD 70-5)</name>
    <name type="common">Yeast</name>
    <name type="synonym">Fabospora phaffii</name>
    <dbReference type="NCBI Taxonomy" id="1071381"/>
    <lineage>
        <taxon>Eukaryota</taxon>
        <taxon>Fungi</taxon>
        <taxon>Dikarya</taxon>
        <taxon>Ascomycota</taxon>
        <taxon>Saccharomycotina</taxon>
        <taxon>Saccharomycetes</taxon>
        <taxon>Saccharomycetales</taxon>
        <taxon>Saccharomycetaceae</taxon>
        <taxon>Tetrapisispora</taxon>
    </lineage>
</organism>
<dbReference type="OrthoDB" id="274683at2759"/>
<evidence type="ECO:0000256" key="4">
    <source>
        <dbReference type="ARBA" id="ARBA00022980"/>
    </source>
</evidence>
<dbReference type="PROSITE" id="PS00474">
    <property type="entry name" value="RIBOSOMAL_L3"/>
    <property type="match status" value="1"/>
</dbReference>
<dbReference type="EMBL" id="HE612856">
    <property type="protein sequence ID" value="CCE61573.1"/>
    <property type="molecule type" value="Genomic_DNA"/>
</dbReference>
<dbReference type="PANTHER" id="PTHR11229">
    <property type="entry name" value="50S RIBOSOMAL PROTEIN L3"/>
    <property type="match status" value="1"/>
</dbReference>
<dbReference type="PANTHER" id="PTHR11229:SF8">
    <property type="entry name" value="LARGE RIBOSOMAL SUBUNIT PROTEIN UL3M"/>
    <property type="match status" value="1"/>
</dbReference>
<dbReference type="Gene3D" id="2.40.30.10">
    <property type="entry name" value="Translation factors"/>
    <property type="match status" value="1"/>
</dbReference>
<evidence type="ECO:0000256" key="1">
    <source>
        <dbReference type="ARBA" id="ARBA00004173"/>
    </source>
</evidence>
<dbReference type="InterPro" id="IPR009000">
    <property type="entry name" value="Transl_B-barrel_sf"/>
</dbReference>
<comment type="subcellular location">
    <subcellularLocation>
        <location evidence="1">Mitochondrion</location>
    </subcellularLocation>
</comment>
<evidence type="ECO:0000256" key="7">
    <source>
        <dbReference type="ARBA" id="ARBA00035209"/>
    </source>
</evidence>
<evidence type="ECO:0000256" key="6">
    <source>
        <dbReference type="ARBA" id="ARBA00023274"/>
    </source>
</evidence>
<proteinExistence type="inferred from homology"/>
<dbReference type="InterPro" id="IPR019926">
    <property type="entry name" value="Ribosomal_uL3_CS"/>
</dbReference>
<dbReference type="NCBIfam" id="TIGR03625">
    <property type="entry name" value="L3_bact"/>
    <property type="match status" value="1"/>
</dbReference>
<protein>
    <recommendedName>
        <fullName evidence="7">Large ribosomal subunit protein uL3m</fullName>
    </recommendedName>
</protein>
<evidence type="ECO:0000256" key="8">
    <source>
        <dbReference type="RuleBase" id="RU003905"/>
    </source>
</evidence>
<keyword evidence="4 8" id="KW-0689">Ribosomal protein</keyword>
<reference evidence="9 10" key="1">
    <citation type="journal article" date="2011" name="Proc. Natl. Acad. Sci. U.S.A.">
        <title>Evolutionary erosion of yeast sex chromosomes by mating-type switching accidents.</title>
        <authorList>
            <person name="Gordon J.L."/>
            <person name="Armisen D."/>
            <person name="Proux-Wera E."/>
            <person name="Oheigeartaigh S.S."/>
            <person name="Byrne K.P."/>
            <person name="Wolfe K.H."/>
        </authorList>
    </citation>
    <scope>NUCLEOTIDE SEQUENCE [LARGE SCALE GENOMIC DNA]</scope>
    <source>
        <strain evidence="10">ATCC 24235 / CBS 4417 / NBRC 1672 / NRRL Y-8282 / UCD 70-5</strain>
    </source>
</reference>
<dbReference type="Proteomes" id="UP000005666">
    <property type="component" value="Chromosome 1"/>
</dbReference>
<dbReference type="HOGENOM" id="CLU_044142_4_1_1"/>
<evidence type="ECO:0000313" key="10">
    <source>
        <dbReference type="Proteomes" id="UP000005666"/>
    </source>
</evidence>
<sequence>MSSLQRNLGLWTTIRNLSSRSSLVAPSIANSIHLEDPKINHSPEKAILRKWLPKRCGAITQKKVMMPYFDPATGNRIAATVLQFNNVEVMMHKTVKDHGYFANQVGFGDKNPKKISRQMLGHFAKTVVNPKDRVAEFRVKDESGLLPLNTLIKPSFFTPGQYIDIKSVSKGKGFAGVMKRHHFKGLRASHGTSIMHRHGGSFGQNQDPGRVLPGKKMPGRMGGKNTTIQNSQVLKIDDENNVLLVKGPVSGPKGSYVKIQDAIKKPPTI</sequence>
<gene>
    <name evidence="9" type="primary">TPHA0A04980</name>
    <name evidence="9" type="ordered locus">TPHA_0A04980</name>
</gene>
<dbReference type="Gene3D" id="3.30.160.810">
    <property type="match status" value="1"/>
</dbReference>
<dbReference type="eggNOG" id="KOG3141">
    <property type="taxonomic scope" value="Eukaryota"/>
</dbReference>
<dbReference type="RefSeq" id="XP_003684007.1">
    <property type="nucleotide sequence ID" value="XM_003683959.1"/>
</dbReference>
<dbReference type="AlphaFoldDB" id="G8BNU5"/>
<evidence type="ECO:0000256" key="5">
    <source>
        <dbReference type="ARBA" id="ARBA00023128"/>
    </source>
</evidence>
<dbReference type="FunFam" id="3.30.160.810:FF:000001">
    <property type="entry name" value="50S ribosomal protein L3"/>
    <property type="match status" value="1"/>
</dbReference>
<dbReference type="GeneID" id="11532395"/>
<dbReference type="InterPro" id="IPR019927">
    <property type="entry name" value="Ribosomal_uL3_bac/org-type"/>
</dbReference>
<dbReference type="Pfam" id="PF00297">
    <property type="entry name" value="Ribosomal_L3"/>
    <property type="match status" value="1"/>
</dbReference>
<keyword evidence="3" id="KW-0809">Transit peptide</keyword>
<dbReference type="STRING" id="1071381.G8BNU5"/>
<evidence type="ECO:0000256" key="2">
    <source>
        <dbReference type="ARBA" id="ARBA00006540"/>
    </source>
</evidence>
<keyword evidence="10" id="KW-1185">Reference proteome</keyword>
<dbReference type="GO" id="GO:0003735">
    <property type="term" value="F:structural constituent of ribosome"/>
    <property type="evidence" value="ECO:0007669"/>
    <property type="project" value="EnsemblFungi"/>
</dbReference>